<gene>
    <name evidence="1" type="ORF">PR048_026444</name>
</gene>
<sequence length="553" mass="61199">MLGLERLPSRNRTDIRAIRCWITNWKPTTPRSRLGPKPRPAETEACPLKETAVAASLDHWDSIVHDNSTNIGDVQTLGSRPEIKIGESSSVGEIKLISPYQVRAVWSQVQCKPFCSVLKHDGVCLRKLSTACVMGVPHRIAASIAAKEALSRRALGSHLGGSGFDLQFCHPDLGFTWFPEITPNECWNGCLPHVVADCFLVLASRNTGPHRTRFDSRRGRYLIFHMGIVQDDATGLRVFSGSFRFPRSYIPALFHAHLASPSSALQTPMLRADRTSPLHCALLLMTSLSKSQPLAPQTSSAPTDCPTEDRWLQKEFHPFAERASHVELIQGYSSLAPWVMYVPTLVVRNEREISPGQADSSRQRIFPTDTLSVRFVMPVLCHPLRDANWVRFPAGSHGFLHVLSFGSRFSLGHLQLPPSLHSCAAPYSPHFKLIGSQGLDVMSCPNLVHRLHEVVTFAEHEGPHIEHEGTFMEHEGSVVEEWSVAVLIAVRVEEGRCGSLVIAAPAIEPRDLLHVSRRSPDSKSISKATGVKVTLSNMLAKMADRTKMMDGQS</sequence>
<proteinExistence type="predicted"/>
<evidence type="ECO:0000313" key="2">
    <source>
        <dbReference type="Proteomes" id="UP001159363"/>
    </source>
</evidence>
<dbReference type="EMBL" id="JARBHB010000011">
    <property type="protein sequence ID" value="KAJ8872828.1"/>
    <property type="molecule type" value="Genomic_DNA"/>
</dbReference>
<accession>A0ABQ9GLE6</accession>
<organism evidence="1 2">
    <name type="scientific">Dryococelus australis</name>
    <dbReference type="NCBI Taxonomy" id="614101"/>
    <lineage>
        <taxon>Eukaryota</taxon>
        <taxon>Metazoa</taxon>
        <taxon>Ecdysozoa</taxon>
        <taxon>Arthropoda</taxon>
        <taxon>Hexapoda</taxon>
        <taxon>Insecta</taxon>
        <taxon>Pterygota</taxon>
        <taxon>Neoptera</taxon>
        <taxon>Polyneoptera</taxon>
        <taxon>Phasmatodea</taxon>
        <taxon>Verophasmatodea</taxon>
        <taxon>Anareolatae</taxon>
        <taxon>Phasmatidae</taxon>
        <taxon>Eurycanthinae</taxon>
        <taxon>Dryococelus</taxon>
    </lineage>
</organism>
<comment type="caution">
    <text evidence="1">The sequence shown here is derived from an EMBL/GenBank/DDBJ whole genome shotgun (WGS) entry which is preliminary data.</text>
</comment>
<keyword evidence="2" id="KW-1185">Reference proteome</keyword>
<dbReference type="Proteomes" id="UP001159363">
    <property type="component" value="Chromosome 10"/>
</dbReference>
<name>A0ABQ9GLE6_9NEOP</name>
<reference evidence="1 2" key="1">
    <citation type="submission" date="2023-02" db="EMBL/GenBank/DDBJ databases">
        <title>LHISI_Scaffold_Assembly.</title>
        <authorList>
            <person name="Stuart O.P."/>
            <person name="Cleave R."/>
            <person name="Magrath M.J.L."/>
            <person name="Mikheyev A.S."/>
        </authorList>
    </citation>
    <scope>NUCLEOTIDE SEQUENCE [LARGE SCALE GENOMIC DNA]</scope>
    <source>
        <strain evidence="1">Daus_M_001</strain>
        <tissue evidence="1">Leg muscle</tissue>
    </source>
</reference>
<protein>
    <submittedName>
        <fullName evidence="1">Uncharacterized protein</fullName>
    </submittedName>
</protein>
<evidence type="ECO:0000313" key="1">
    <source>
        <dbReference type="EMBL" id="KAJ8872828.1"/>
    </source>
</evidence>